<reference evidence="3 4" key="1">
    <citation type="submission" date="2012-01" db="EMBL/GenBank/DDBJ databases">
        <title>Improved High-Quality Draft sequence of Saccharomonospora xinjiangensis XJ-54.</title>
        <authorList>
            <consortium name="US DOE Joint Genome Institute"/>
            <person name="Lucas S."/>
            <person name="Han J."/>
            <person name="Lapidus A."/>
            <person name="Cheng J.-F."/>
            <person name="Goodwin L."/>
            <person name="Pitluck S."/>
            <person name="Peters L."/>
            <person name="Mikhailova N."/>
            <person name="Teshima H."/>
            <person name="Detter J.C."/>
            <person name="Han C."/>
            <person name="Tapia R."/>
            <person name="Land M."/>
            <person name="Hauser L."/>
            <person name="Kyrpides N."/>
            <person name="Ivanova N."/>
            <person name="Pagani I."/>
            <person name="Brambilla E.-M."/>
            <person name="Klenk H.-P."/>
            <person name="Woyke T."/>
        </authorList>
    </citation>
    <scope>NUCLEOTIDE SEQUENCE [LARGE SCALE GENOMIC DNA]</scope>
    <source>
        <strain evidence="3 4">XJ-54</strain>
    </source>
</reference>
<sequence>MRRRRRFANVAALVSALLLAIVTASCAAIPTESQPKAIPQPNAGQATQEVPEPELGLDPLSVVREFVRNSVQPANDYAASRAYLSGPLREQWQPDPSLRVIEDEFGTVYAPEAEQPADPNERVVALRAVEVGRLAADHSFIAGVEDYRTPVRVRRQADGEWRIVDPPDGIVITENDFNDAYLQVPVYFFAPDSTALVSDLRYVVARPQSGLPARVVDLLLSGPSDGLTGAVRNPIGESAALDSNVTISNDGALVVPLTGLGEEPVQERELMAAQVVRSLQHVTTSRVKLLSDGTPLVSGQPEWRPSDLPAYDTVSAPSAELPGLMTVNGRVRSLGTGAPIEGPAGSGAYQVVSAAQAINGNQLAVVVSSGDQVRLRVGDYGAQAQEVELTASLLTRPTWRPPVSKDDKSTEVWTVADGDQVTRVQQDADGQWVALPVNASELSDPGWISALRLSRDGARAALVVDGKLVVASVVRTASGATLRAPRVLQEDRLTSVVDVDWIDHDTLVAVTSSDRAPVARVSVDGFQFDQYNTSNLTPPMRAVTAAPGRPIVVADRSGLWTAAEIGAVWVPHDQSAAGAEPFYPG</sequence>
<evidence type="ECO:0000259" key="2">
    <source>
        <dbReference type="SMART" id="SM00909"/>
    </source>
</evidence>
<keyword evidence="4" id="KW-1185">Reference proteome</keyword>
<dbReference type="Pfam" id="PF25976">
    <property type="entry name" value="LpqB_N"/>
    <property type="match status" value="1"/>
</dbReference>
<dbReference type="PROSITE" id="PS51257">
    <property type="entry name" value="PROKAR_LIPOPROTEIN"/>
    <property type="match status" value="1"/>
</dbReference>
<dbReference type="Pfam" id="PF10646">
    <property type="entry name" value="Germane"/>
    <property type="match status" value="1"/>
</dbReference>
<feature type="signal peptide" evidence="1">
    <location>
        <begin position="1"/>
        <end position="27"/>
    </location>
</feature>
<dbReference type="SUPFAM" id="SSF82171">
    <property type="entry name" value="DPP6 N-terminal domain-like"/>
    <property type="match status" value="1"/>
</dbReference>
<evidence type="ECO:0000313" key="3">
    <source>
        <dbReference type="EMBL" id="EID55272.1"/>
    </source>
</evidence>
<organism evidence="3 4">
    <name type="scientific">Saccharomonospora xinjiangensis XJ-54</name>
    <dbReference type="NCBI Taxonomy" id="882086"/>
    <lineage>
        <taxon>Bacteria</taxon>
        <taxon>Bacillati</taxon>
        <taxon>Actinomycetota</taxon>
        <taxon>Actinomycetes</taxon>
        <taxon>Pseudonocardiales</taxon>
        <taxon>Pseudonocardiaceae</taxon>
        <taxon>Saccharomonospora</taxon>
    </lineage>
</organism>
<dbReference type="RefSeq" id="WP_006239428.1">
    <property type="nucleotide sequence ID" value="NZ_JH636049.1"/>
</dbReference>
<dbReference type="InterPro" id="IPR019606">
    <property type="entry name" value="GerMN"/>
</dbReference>
<evidence type="ECO:0000256" key="1">
    <source>
        <dbReference type="SAM" id="SignalP"/>
    </source>
</evidence>
<keyword evidence="1" id="KW-0732">Signal</keyword>
<dbReference type="SMART" id="SM00909">
    <property type="entry name" value="Germane"/>
    <property type="match status" value="1"/>
</dbReference>
<gene>
    <name evidence="3" type="ORF">SacxiDRAFT_3062</name>
</gene>
<dbReference type="Pfam" id="PF10647">
    <property type="entry name" value="Gmad1"/>
    <property type="match status" value="1"/>
</dbReference>
<feature type="chain" id="PRO_5003634500" evidence="1">
    <location>
        <begin position="28"/>
        <end position="585"/>
    </location>
</feature>
<dbReference type="eggNOG" id="COG5401">
    <property type="taxonomic scope" value="Bacteria"/>
</dbReference>
<evidence type="ECO:0000313" key="4">
    <source>
        <dbReference type="Proteomes" id="UP000004691"/>
    </source>
</evidence>
<proteinExistence type="predicted"/>
<name>I0V569_9PSEU</name>
<dbReference type="STRING" id="882086.SacxiDRAFT_3062"/>
<dbReference type="AlphaFoldDB" id="I0V569"/>
<dbReference type="InterPro" id="IPR059026">
    <property type="entry name" value="LpqB_N"/>
</dbReference>
<dbReference type="Proteomes" id="UP000004691">
    <property type="component" value="Unassembled WGS sequence"/>
</dbReference>
<accession>I0V569</accession>
<protein>
    <submittedName>
        <fullName evidence="3">Sporulation/spore germination protein</fullName>
    </submittedName>
</protein>
<feature type="domain" description="GerMN" evidence="2">
    <location>
        <begin position="212"/>
        <end position="300"/>
    </location>
</feature>
<dbReference type="EMBL" id="JH636049">
    <property type="protein sequence ID" value="EID55272.1"/>
    <property type="molecule type" value="Genomic_DNA"/>
</dbReference>
<dbReference type="InterPro" id="IPR018910">
    <property type="entry name" value="LpqB_C"/>
</dbReference>
<dbReference type="HOGENOM" id="CLU_032207_1_0_11"/>